<evidence type="ECO:0000259" key="1">
    <source>
        <dbReference type="PROSITE" id="PS50943"/>
    </source>
</evidence>
<dbReference type="AlphaFoldDB" id="A0A3E4PLE3"/>
<proteinExistence type="predicted"/>
<sequence>MLENSEYIINNILKAMTDKGYSKSDLATNLGWAPSKVSKIFSKNQGLSVDDLISIGMELKVNPASFLVNRAMEIEQQNKAIRDIFVLAKEAKENYTTFIDAMKDELPGIMSSYLNLDKESTHVYVRIRKKGARRDQICGVVPYSAPRVIVFDTSAGSLYGQQLSIGYWIKEDLTGIYLAINYNADEGKAANDQETIKMISTNARVFRRWVNLRIRINNKPVLSKNPDAQTSRYEAGMVYFKYYSFDDIPSEGVLKDDLITYYNLYKKMLAMSVDTYRRVYSIEKTFEADKAINSSVEEPEKTITKRLRPLRCSINAMEREKYLCEIDKSHSTFISARTGKPYITTHFLVPLKAENDFKVSIRTEANVVCLCPNCAAKLEYASDKERQEMLMLLYMKHNEQLREMGIDISLMELFKYYGMS</sequence>
<dbReference type="Pfam" id="PF12102">
    <property type="entry name" value="MrcB_N"/>
    <property type="match status" value="1"/>
</dbReference>
<dbReference type="GO" id="GO:0003677">
    <property type="term" value="F:DNA binding"/>
    <property type="evidence" value="ECO:0007669"/>
    <property type="project" value="InterPro"/>
</dbReference>
<dbReference type="RefSeq" id="WP_117660447.1">
    <property type="nucleotide sequence ID" value="NZ_QSRA01000017.1"/>
</dbReference>
<evidence type="ECO:0000313" key="3">
    <source>
        <dbReference type="Proteomes" id="UP000261324"/>
    </source>
</evidence>
<name>A0A3E4PLE3_9FIRM</name>
<comment type="caution">
    <text evidence="2">The sequence shown here is derived from an EMBL/GenBank/DDBJ whole genome shotgun (WGS) entry which is preliminary data.</text>
</comment>
<dbReference type="SUPFAM" id="SSF47413">
    <property type="entry name" value="lambda repressor-like DNA-binding domains"/>
    <property type="match status" value="1"/>
</dbReference>
<dbReference type="Gene3D" id="3.30.920.90">
    <property type="match status" value="1"/>
</dbReference>
<accession>A0A3E4PLE3</accession>
<dbReference type="Proteomes" id="UP000261324">
    <property type="component" value="Unassembled WGS sequence"/>
</dbReference>
<dbReference type="InterPro" id="IPR021961">
    <property type="entry name" value="McrB_DNA-bd"/>
</dbReference>
<feature type="domain" description="HTH cro/C1-type" evidence="1">
    <location>
        <begin position="12"/>
        <end position="66"/>
    </location>
</feature>
<protein>
    <submittedName>
        <fullName evidence="2">DUF3578 domain-containing protein</fullName>
    </submittedName>
</protein>
<organism evidence="2 3">
    <name type="scientific">Dorea formicigenerans</name>
    <dbReference type="NCBI Taxonomy" id="39486"/>
    <lineage>
        <taxon>Bacteria</taxon>
        <taxon>Bacillati</taxon>
        <taxon>Bacillota</taxon>
        <taxon>Clostridia</taxon>
        <taxon>Lachnospirales</taxon>
        <taxon>Lachnospiraceae</taxon>
        <taxon>Dorea</taxon>
    </lineage>
</organism>
<dbReference type="EMBL" id="QSRA01000017">
    <property type="protein sequence ID" value="RGK80718.1"/>
    <property type="molecule type" value="Genomic_DNA"/>
</dbReference>
<dbReference type="CDD" id="cd00093">
    <property type="entry name" value="HTH_XRE"/>
    <property type="match status" value="1"/>
</dbReference>
<dbReference type="PROSITE" id="PS50943">
    <property type="entry name" value="HTH_CROC1"/>
    <property type="match status" value="1"/>
</dbReference>
<gene>
    <name evidence="2" type="ORF">DXC93_12070</name>
</gene>
<dbReference type="InterPro" id="IPR001387">
    <property type="entry name" value="Cro/C1-type_HTH"/>
</dbReference>
<dbReference type="InterPro" id="IPR010982">
    <property type="entry name" value="Lambda_DNA-bd_dom_sf"/>
</dbReference>
<evidence type="ECO:0000313" key="2">
    <source>
        <dbReference type="EMBL" id="RGK80718.1"/>
    </source>
</evidence>
<dbReference type="Gene3D" id="1.10.260.40">
    <property type="entry name" value="lambda repressor-like DNA-binding domains"/>
    <property type="match status" value="1"/>
</dbReference>
<reference evidence="2 3" key="1">
    <citation type="submission" date="2018-08" db="EMBL/GenBank/DDBJ databases">
        <title>A genome reference for cultivated species of the human gut microbiota.</title>
        <authorList>
            <person name="Zou Y."/>
            <person name="Xue W."/>
            <person name="Luo G."/>
        </authorList>
    </citation>
    <scope>NUCLEOTIDE SEQUENCE [LARGE SCALE GENOMIC DNA]</scope>
    <source>
        <strain evidence="2 3">TF09-3</strain>
    </source>
</reference>